<dbReference type="Pfam" id="PF01479">
    <property type="entry name" value="S4"/>
    <property type="match status" value="1"/>
</dbReference>
<comment type="function">
    <text evidence="7">One of the primary rRNA binding proteins, it binds directly to 16S rRNA where it nucleates assembly of the body of the 30S subunit.</text>
</comment>
<sequence>MGLSLESKCVRCRRLNTKLFLKGEKCFTKKCALERRKRGPVISERRMSQYARQLREKQKLRLKYGVTETQFERYYEKAERMSGLTGEELLRLLERRLDNVVWRMGFCSSRSQARQFITHGHFLVNGRKVKVPSYLVNPEDIVEPTEKAKKFGLIKQNIKSSANRVIPGWLEVDTKSLVGKVLRLPEKEELDQEVDVSLIVEYYSR</sequence>
<dbReference type="Gene3D" id="1.10.1050.10">
    <property type="entry name" value="Ribosomal Protein S4 Delta 41, Chain A, domain 1"/>
    <property type="match status" value="1"/>
</dbReference>
<dbReference type="GO" id="GO:0003735">
    <property type="term" value="F:structural constituent of ribosome"/>
    <property type="evidence" value="ECO:0007669"/>
    <property type="project" value="InterPro"/>
</dbReference>
<comment type="similarity">
    <text evidence="1 7">Belongs to the universal ribosomal protein uS4 family.</text>
</comment>
<dbReference type="GO" id="GO:0042274">
    <property type="term" value="P:ribosomal small subunit biogenesis"/>
    <property type="evidence" value="ECO:0007669"/>
    <property type="project" value="TreeGrafter"/>
</dbReference>
<evidence type="ECO:0000256" key="4">
    <source>
        <dbReference type="ARBA" id="ARBA00022980"/>
    </source>
</evidence>
<keyword evidence="5 7" id="KW-0687">Ribonucleoprotein</keyword>
<dbReference type="GO" id="GO:0006412">
    <property type="term" value="P:translation"/>
    <property type="evidence" value="ECO:0007669"/>
    <property type="project" value="UniProtKB-UniRule"/>
</dbReference>
<evidence type="ECO:0000256" key="7">
    <source>
        <dbReference type="HAMAP-Rule" id="MF_01306"/>
    </source>
</evidence>
<feature type="domain" description="RNA-binding S4" evidence="8">
    <location>
        <begin position="95"/>
        <end position="157"/>
    </location>
</feature>
<dbReference type="InterPro" id="IPR001912">
    <property type="entry name" value="Ribosomal_uS4_N"/>
</dbReference>
<dbReference type="CDD" id="cd00165">
    <property type="entry name" value="S4"/>
    <property type="match status" value="1"/>
</dbReference>
<dbReference type="FunFam" id="3.10.290.10:FF:000001">
    <property type="entry name" value="30S ribosomal protein S4"/>
    <property type="match status" value="1"/>
</dbReference>
<keyword evidence="4 7" id="KW-0689">Ribosomal protein</keyword>
<evidence type="ECO:0000259" key="9">
    <source>
        <dbReference type="SMART" id="SM01390"/>
    </source>
</evidence>
<dbReference type="InterPro" id="IPR005709">
    <property type="entry name" value="Ribosomal_uS4_bac-type"/>
</dbReference>
<dbReference type="Gene3D" id="3.10.290.10">
    <property type="entry name" value="RNA-binding S4 domain"/>
    <property type="match status" value="1"/>
</dbReference>
<dbReference type="PANTHER" id="PTHR11831">
    <property type="entry name" value="30S 40S RIBOSOMAL PROTEIN"/>
    <property type="match status" value="1"/>
</dbReference>
<dbReference type="SMART" id="SM01390">
    <property type="entry name" value="Ribosomal_S4"/>
    <property type="match status" value="1"/>
</dbReference>
<dbReference type="InterPro" id="IPR022801">
    <property type="entry name" value="Ribosomal_uS4"/>
</dbReference>
<comment type="subunit">
    <text evidence="7">Part of the 30S ribosomal subunit. Contacts protein S5. The interaction surface between S4 and S5 is involved in control of translational fidelity.</text>
</comment>
<dbReference type="SMART" id="SM00363">
    <property type="entry name" value="S4"/>
    <property type="match status" value="1"/>
</dbReference>
<dbReference type="SUPFAM" id="SSF55174">
    <property type="entry name" value="Alpha-L RNA-binding motif"/>
    <property type="match status" value="1"/>
</dbReference>
<evidence type="ECO:0000256" key="2">
    <source>
        <dbReference type="ARBA" id="ARBA00022730"/>
    </source>
</evidence>
<evidence type="ECO:0000256" key="1">
    <source>
        <dbReference type="ARBA" id="ARBA00007465"/>
    </source>
</evidence>
<dbReference type="InterPro" id="IPR036986">
    <property type="entry name" value="S4_RNA-bd_sf"/>
</dbReference>
<protein>
    <recommendedName>
        <fullName evidence="6 7">Small ribosomal subunit protein uS4</fullName>
    </recommendedName>
</protein>
<evidence type="ECO:0000256" key="3">
    <source>
        <dbReference type="ARBA" id="ARBA00022884"/>
    </source>
</evidence>
<dbReference type="GO" id="GO:0019843">
    <property type="term" value="F:rRNA binding"/>
    <property type="evidence" value="ECO:0007669"/>
    <property type="project" value="UniProtKB-UniRule"/>
</dbReference>
<reference evidence="10" key="1">
    <citation type="journal article" date="2020" name="mSystems">
        <title>Genome- and Community-Level Interaction Insights into Carbon Utilization and Element Cycling Functions of Hydrothermarchaeota in Hydrothermal Sediment.</title>
        <authorList>
            <person name="Zhou Z."/>
            <person name="Liu Y."/>
            <person name="Xu W."/>
            <person name="Pan J."/>
            <person name="Luo Z.H."/>
            <person name="Li M."/>
        </authorList>
    </citation>
    <scope>NUCLEOTIDE SEQUENCE [LARGE SCALE GENOMIC DNA]</scope>
    <source>
        <strain evidence="10">HyVt-219</strain>
    </source>
</reference>
<proteinExistence type="inferred from homology"/>
<dbReference type="Pfam" id="PF00163">
    <property type="entry name" value="Ribosomal_S4"/>
    <property type="match status" value="1"/>
</dbReference>
<evidence type="ECO:0000256" key="5">
    <source>
        <dbReference type="ARBA" id="ARBA00023274"/>
    </source>
</evidence>
<keyword evidence="2 7" id="KW-0699">rRNA-binding</keyword>
<evidence type="ECO:0000313" key="10">
    <source>
        <dbReference type="EMBL" id="HDN84489.1"/>
    </source>
</evidence>
<feature type="domain" description="Small ribosomal subunit protein uS4 N-terminal" evidence="9">
    <location>
        <begin position="3"/>
        <end position="94"/>
    </location>
</feature>
<accession>A0A7V0MYS1</accession>
<dbReference type="PANTHER" id="PTHR11831:SF4">
    <property type="entry name" value="SMALL RIBOSOMAL SUBUNIT PROTEIN US4M"/>
    <property type="match status" value="1"/>
</dbReference>
<dbReference type="AlphaFoldDB" id="A0A7V0MYS1"/>
<organism evidence="10">
    <name type="scientific">Aerophobetes bacterium</name>
    <dbReference type="NCBI Taxonomy" id="2030807"/>
    <lineage>
        <taxon>Bacteria</taxon>
        <taxon>Candidatus Aerophobota</taxon>
    </lineage>
</organism>
<evidence type="ECO:0000259" key="8">
    <source>
        <dbReference type="SMART" id="SM00363"/>
    </source>
</evidence>
<comment type="caution">
    <text evidence="10">The sequence shown here is derived from an EMBL/GenBank/DDBJ whole genome shotgun (WGS) entry which is preliminary data.</text>
</comment>
<dbReference type="InterPro" id="IPR002942">
    <property type="entry name" value="S4_RNA-bd"/>
</dbReference>
<dbReference type="Proteomes" id="UP000885660">
    <property type="component" value="Unassembled WGS sequence"/>
</dbReference>
<comment type="function">
    <text evidence="7">With S5 and S12 plays an important role in translational accuracy.</text>
</comment>
<dbReference type="HAMAP" id="MF_01306_B">
    <property type="entry name" value="Ribosomal_uS4_B"/>
    <property type="match status" value="1"/>
</dbReference>
<evidence type="ECO:0000256" key="6">
    <source>
        <dbReference type="ARBA" id="ARBA00035254"/>
    </source>
</evidence>
<dbReference type="NCBIfam" id="NF003717">
    <property type="entry name" value="PRK05327.1"/>
    <property type="match status" value="1"/>
</dbReference>
<dbReference type="EMBL" id="DRBC01000111">
    <property type="protein sequence ID" value="HDN84489.1"/>
    <property type="molecule type" value="Genomic_DNA"/>
</dbReference>
<keyword evidence="3 7" id="KW-0694">RNA-binding</keyword>
<dbReference type="GO" id="GO:0015935">
    <property type="term" value="C:small ribosomal subunit"/>
    <property type="evidence" value="ECO:0007669"/>
    <property type="project" value="InterPro"/>
</dbReference>
<gene>
    <name evidence="7" type="primary">rpsD</name>
    <name evidence="10" type="ORF">ENG47_01870</name>
</gene>
<dbReference type="PROSITE" id="PS50889">
    <property type="entry name" value="S4"/>
    <property type="match status" value="1"/>
</dbReference>
<dbReference type="NCBIfam" id="TIGR01017">
    <property type="entry name" value="rpsD_bact"/>
    <property type="match status" value="1"/>
</dbReference>
<name>A0A7V0MYS1_UNCAE</name>